<organism evidence="1 2">
    <name type="scientific">Clarias magur</name>
    <name type="common">Asian catfish</name>
    <name type="synonym">Macropteronotus magur</name>
    <dbReference type="NCBI Taxonomy" id="1594786"/>
    <lineage>
        <taxon>Eukaryota</taxon>
        <taxon>Metazoa</taxon>
        <taxon>Chordata</taxon>
        <taxon>Craniata</taxon>
        <taxon>Vertebrata</taxon>
        <taxon>Euteleostomi</taxon>
        <taxon>Actinopterygii</taxon>
        <taxon>Neopterygii</taxon>
        <taxon>Teleostei</taxon>
        <taxon>Ostariophysi</taxon>
        <taxon>Siluriformes</taxon>
        <taxon>Clariidae</taxon>
        <taxon>Clarias</taxon>
    </lineage>
</organism>
<protein>
    <submittedName>
        <fullName evidence="1">Chitin synthase chs-2-like</fullName>
    </submittedName>
</protein>
<proteinExistence type="predicted"/>
<comment type="caution">
    <text evidence="1">The sequence shown here is derived from an EMBL/GenBank/DDBJ whole genome shotgun (WGS) entry which is preliminary data.</text>
</comment>
<keyword evidence="2" id="KW-1185">Reference proteome</keyword>
<evidence type="ECO:0000313" key="1">
    <source>
        <dbReference type="EMBL" id="KAF5890122.1"/>
    </source>
</evidence>
<reference evidence="1" key="1">
    <citation type="submission" date="2020-07" db="EMBL/GenBank/DDBJ databases">
        <title>Clarias magur genome sequencing, assembly and annotation.</title>
        <authorList>
            <person name="Kushwaha B."/>
            <person name="Kumar R."/>
            <person name="Das P."/>
            <person name="Joshi C.G."/>
            <person name="Kumar D."/>
            <person name="Nagpure N.S."/>
            <person name="Pandey M."/>
            <person name="Agarwal S."/>
            <person name="Srivastava S."/>
            <person name="Singh M."/>
            <person name="Sahoo L."/>
            <person name="Jayasankar P."/>
            <person name="Meher P.K."/>
            <person name="Koringa P.G."/>
            <person name="Iquebal M.A."/>
            <person name="Das S.P."/>
            <person name="Bit A."/>
            <person name="Patnaik S."/>
            <person name="Patel N."/>
            <person name="Shah T.M."/>
            <person name="Hinsu A."/>
            <person name="Jena J.K."/>
        </authorList>
    </citation>
    <scope>NUCLEOTIDE SEQUENCE</scope>
    <source>
        <strain evidence="1">CIFAMagur01</strain>
        <tissue evidence="1">Testis</tissue>
    </source>
</reference>
<dbReference type="AlphaFoldDB" id="A0A8J4U619"/>
<sequence length="76" mass="8629">MLWHRVQTFIHFIAYNGTEAEVNRKARKYSEAMLTTFSEENKQGLAYNEIWCGRLSPHSLPLHTATGTATVSVEST</sequence>
<gene>
    <name evidence="1" type="ORF">DAT39_020180</name>
</gene>
<evidence type="ECO:0000313" key="2">
    <source>
        <dbReference type="Proteomes" id="UP000727407"/>
    </source>
</evidence>
<accession>A0A8J4U619</accession>
<dbReference type="EMBL" id="QNUK01000724">
    <property type="protein sequence ID" value="KAF5890122.1"/>
    <property type="molecule type" value="Genomic_DNA"/>
</dbReference>
<feature type="non-terminal residue" evidence="1">
    <location>
        <position position="1"/>
    </location>
</feature>
<name>A0A8J4U619_CLAMG</name>
<dbReference type="Proteomes" id="UP000727407">
    <property type="component" value="Unassembled WGS sequence"/>
</dbReference>